<name>A0A081BAE2_9HYPH</name>
<reference evidence="12 13" key="1">
    <citation type="submission" date="2014-07" db="EMBL/GenBank/DDBJ databases">
        <title>Tepidicaulis marinum gen. nov., sp. nov., a novel marine bacterium denitrifying nitrate to nitrous oxide strictly under microaerobic conditions.</title>
        <authorList>
            <person name="Takeuchi M."/>
            <person name="Yamagishi T."/>
            <person name="Kamagata Y."/>
            <person name="Oshima K."/>
            <person name="Hattori M."/>
            <person name="Katayama T."/>
            <person name="Hanada S."/>
            <person name="Tamaki H."/>
            <person name="Marumo K."/>
            <person name="Maeda H."/>
            <person name="Nedachi M."/>
            <person name="Iwasaki W."/>
            <person name="Suwa Y."/>
            <person name="Sakata S."/>
        </authorList>
    </citation>
    <scope>NUCLEOTIDE SEQUENCE [LARGE SCALE GENOMIC DNA]</scope>
    <source>
        <strain evidence="12 13">MA2</strain>
    </source>
</reference>
<keyword evidence="6 10" id="KW-0547">Nucleotide-binding</keyword>
<dbReference type="STRING" id="1333998.M2A_1509"/>
<dbReference type="PANTHER" id="PTHR34378">
    <property type="entry name" value="GLUTAMATE--CYSTEINE LIGASE, CHLOROPLASTIC"/>
    <property type="match status" value="1"/>
</dbReference>
<comment type="caution">
    <text evidence="12">The sequence shown here is derived from an EMBL/GenBank/DDBJ whole genome shotgun (WGS) entry which is preliminary data.</text>
</comment>
<dbReference type="PIRSF" id="PIRSF017901">
    <property type="entry name" value="GCL"/>
    <property type="match status" value="1"/>
</dbReference>
<evidence type="ECO:0000256" key="2">
    <source>
        <dbReference type="ARBA" id="ARBA00010253"/>
    </source>
</evidence>
<evidence type="ECO:0000256" key="10">
    <source>
        <dbReference type="PIRNR" id="PIRNR017901"/>
    </source>
</evidence>
<feature type="disulfide bond" evidence="11">
    <location>
        <begin position="114"/>
        <end position="334"/>
    </location>
</feature>
<comment type="function">
    <text evidence="10">Catalyzes the synthesis of gamma-glutamylcysteine (gamma-GC).</text>
</comment>
<evidence type="ECO:0000256" key="8">
    <source>
        <dbReference type="ARBA" id="ARBA00022946"/>
    </source>
</evidence>
<dbReference type="Gene3D" id="3.30.590.20">
    <property type="match status" value="1"/>
</dbReference>
<evidence type="ECO:0000256" key="6">
    <source>
        <dbReference type="ARBA" id="ARBA00022741"/>
    </source>
</evidence>
<comment type="similarity">
    <text evidence="2">Belongs to the carboxylate-amine ligase family. Glutamate--cysteine ligase type 2 subfamily.</text>
</comment>
<gene>
    <name evidence="12" type="ORF">M2A_1509</name>
</gene>
<dbReference type="InterPro" id="IPR014746">
    <property type="entry name" value="Gln_synth/guanido_kin_cat_dom"/>
</dbReference>
<dbReference type="NCBIfam" id="TIGR01436">
    <property type="entry name" value="glu_cys_lig_pln"/>
    <property type="match status" value="1"/>
</dbReference>
<dbReference type="InterPro" id="IPR011556">
    <property type="entry name" value="Glut_cys_lig_pln_type"/>
</dbReference>
<comment type="pathway">
    <text evidence="1">Sulfur metabolism; glutathione biosynthesis; glutathione from L-cysteine and L-glutamate: step 1/2.</text>
</comment>
<organism evidence="12 13">
    <name type="scientific">Tepidicaulis marinus</name>
    <dbReference type="NCBI Taxonomy" id="1333998"/>
    <lineage>
        <taxon>Bacteria</taxon>
        <taxon>Pseudomonadati</taxon>
        <taxon>Pseudomonadota</taxon>
        <taxon>Alphaproteobacteria</taxon>
        <taxon>Hyphomicrobiales</taxon>
        <taxon>Parvibaculaceae</taxon>
        <taxon>Tepidicaulis</taxon>
    </lineage>
</organism>
<dbReference type="RefSeq" id="WP_045445239.1">
    <property type="nucleotide sequence ID" value="NZ_BBIO01000006.1"/>
</dbReference>
<keyword evidence="7 10" id="KW-0067">ATP-binding</keyword>
<evidence type="ECO:0000313" key="12">
    <source>
        <dbReference type="EMBL" id="GAK45010.1"/>
    </source>
</evidence>
<comment type="similarity">
    <text evidence="10">Belongs to the glutamate--cysteine ligase type 2 family. EgtA subfamily.</text>
</comment>
<keyword evidence="13" id="KW-1185">Reference proteome</keyword>
<sequence>MSILVAGPEPITSRDDLVNYLASGEKPKSDWRIGTEHEKFSFRLKDHTAVPYGGPDGIRAMLEGLQRFGWKPVMEGETLIGLVCEEGSGANISLEPGGQFELSGAPMEVLHQTCGEVHDHLAQVKEVGDELGIGFLGLGFTPDWSRADIPQMPKGRYGIMTRYMQKTGKMGLDMMYRSCTVQVNLDFSSEADMVKKLRVSLALQPIVTAIFANSPFTEGKPNGFLSMRSEVWKDTDRDRTGMLPFVFEDGFGYERYVDYALDVPMYFVYRDGAYHDVAGLSFRDFLDGKLKGFEGEVPTIGDWSNHLTTIFPEARIKKYMEMRGADAGPWSRICALPAIWVGVLYDGGVLDAAWDMVKDWSAEERQRLRDEVPKLGLKTPFRGGTVQDLARQMLDLAQEGLKRRGAGDGTGADERIFLSSIEEIVEKGKTPAEELLDLYHGRWNGTVAPIYDEFAF</sequence>
<dbReference type="PANTHER" id="PTHR34378:SF1">
    <property type="entry name" value="GLUTAMATE--CYSTEINE LIGASE, CHLOROPLASTIC"/>
    <property type="match status" value="1"/>
</dbReference>
<dbReference type="Proteomes" id="UP000028702">
    <property type="component" value="Unassembled WGS sequence"/>
</dbReference>
<evidence type="ECO:0000256" key="11">
    <source>
        <dbReference type="PIRSR" id="PIRSR017901-50"/>
    </source>
</evidence>
<dbReference type="EMBL" id="BBIO01000006">
    <property type="protein sequence ID" value="GAK45010.1"/>
    <property type="molecule type" value="Genomic_DNA"/>
</dbReference>
<comment type="catalytic activity">
    <reaction evidence="10">
        <text>L-cysteine + L-glutamate + ATP = gamma-L-glutamyl-L-cysteine + ADP + phosphate + H(+)</text>
        <dbReference type="Rhea" id="RHEA:13285"/>
        <dbReference type="ChEBI" id="CHEBI:15378"/>
        <dbReference type="ChEBI" id="CHEBI:29985"/>
        <dbReference type="ChEBI" id="CHEBI:30616"/>
        <dbReference type="ChEBI" id="CHEBI:35235"/>
        <dbReference type="ChEBI" id="CHEBI:43474"/>
        <dbReference type="ChEBI" id="CHEBI:58173"/>
        <dbReference type="ChEBI" id="CHEBI:456216"/>
        <dbReference type="EC" id="6.3.2.2"/>
    </reaction>
</comment>
<evidence type="ECO:0000256" key="3">
    <source>
        <dbReference type="ARBA" id="ARBA00011153"/>
    </source>
</evidence>
<evidence type="ECO:0000256" key="4">
    <source>
        <dbReference type="ARBA" id="ARBA00022598"/>
    </source>
</evidence>
<evidence type="ECO:0000256" key="9">
    <source>
        <dbReference type="ARBA" id="ARBA00023157"/>
    </source>
</evidence>
<dbReference type="InterPro" id="IPR035434">
    <property type="entry name" value="GCL_bact_plant"/>
</dbReference>
<keyword evidence="8" id="KW-0809">Transit peptide</keyword>
<dbReference type="EC" id="6.3.2.2" evidence="10"/>
<dbReference type="GO" id="GO:0004357">
    <property type="term" value="F:glutamate-cysteine ligase activity"/>
    <property type="evidence" value="ECO:0007669"/>
    <property type="project" value="UniProtKB-UniRule"/>
</dbReference>
<comment type="subunit">
    <text evidence="3">Homodimer or monomer when oxidized or reduced, respectively.</text>
</comment>
<protein>
    <recommendedName>
        <fullName evidence="10">Glutamate--cysteine ligase</fullName>
        <ecNumber evidence="10">6.3.2.2</ecNumber>
    </recommendedName>
</protein>
<keyword evidence="5" id="KW-0317">Glutathione biosynthesis</keyword>
<keyword evidence="9 11" id="KW-1015">Disulfide bond</keyword>
<dbReference type="Pfam" id="PF04107">
    <property type="entry name" value="GCS2"/>
    <property type="match status" value="1"/>
</dbReference>
<evidence type="ECO:0000256" key="7">
    <source>
        <dbReference type="ARBA" id="ARBA00022840"/>
    </source>
</evidence>
<keyword evidence="4 10" id="KW-0436">Ligase</keyword>
<dbReference type="InterPro" id="IPR006336">
    <property type="entry name" value="GCS2"/>
</dbReference>
<dbReference type="AlphaFoldDB" id="A0A081BAE2"/>
<evidence type="ECO:0000256" key="5">
    <source>
        <dbReference type="ARBA" id="ARBA00022684"/>
    </source>
</evidence>
<accession>A0A081BAE2</accession>
<dbReference type="GO" id="GO:0006750">
    <property type="term" value="P:glutathione biosynthetic process"/>
    <property type="evidence" value="ECO:0007669"/>
    <property type="project" value="UniProtKB-UniRule"/>
</dbReference>
<dbReference type="SUPFAM" id="SSF55931">
    <property type="entry name" value="Glutamine synthetase/guanido kinase"/>
    <property type="match status" value="1"/>
</dbReference>
<dbReference type="eggNOG" id="COG3572">
    <property type="taxonomic scope" value="Bacteria"/>
</dbReference>
<dbReference type="GO" id="GO:0005524">
    <property type="term" value="F:ATP binding"/>
    <property type="evidence" value="ECO:0007669"/>
    <property type="project" value="UniProtKB-UniRule"/>
</dbReference>
<evidence type="ECO:0000313" key="13">
    <source>
        <dbReference type="Proteomes" id="UP000028702"/>
    </source>
</evidence>
<proteinExistence type="inferred from homology"/>
<evidence type="ECO:0000256" key="1">
    <source>
        <dbReference type="ARBA" id="ARBA00005006"/>
    </source>
</evidence>